<evidence type="ECO:0000313" key="1">
    <source>
        <dbReference type="EMBL" id="GGU50387.1"/>
    </source>
</evidence>
<dbReference type="AlphaFoldDB" id="A0A918M6F0"/>
<dbReference type="Proteomes" id="UP000636661">
    <property type="component" value="Unassembled WGS sequence"/>
</dbReference>
<comment type="caution">
    <text evidence="1">The sequence shown here is derived from an EMBL/GenBank/DDBJ whole genome shotgun (WGS) entry which is preliminary data.</text>
</comment>
<name>A0A918M6F0_9ACTN</name>
<dbReference type="EMBL" id="BMTP01000011">
    <property type="protein sequence ID" value="GGU50387.1"/>
    <property type="molecule type" value="Genomic_DNA"/>
</dbReference>
<reference evidence="1" key="2">
    <citation type="submission" date="2020-09" db="EMBL/GenBank/DDBJ databases">
        <authorList>
            <person name="Sun Q."/>
            <person name="Ohkuma M."/>
        </authorList>
    </citation>
    <scope>NUCLEOTIDE SEQUENCE</scope>
    <source>
        <strain evidence="1">JCM 4391</strain>
    </source>
</reference>
<gene>
    <name evidence="1" type="ORF">GCM10010274_43880</name>
</gene>
<accession>A0A918M6F0</accession>
<reference evidence="1" key="1">
    <citation type="journal article" date="2014" name="Int. J. Syst. Evol. Microbiol.">
        <title>Complete genome sequence of Corynebacterium casei LMG S-19264T (=DSM 44701T), isolated from a smear-ripened cheese.</title>
        <authorList>
            <consortium name="US DOE Joint Genome Institute (JGI-PGF)"/>
            <person name="Walter F."/>
            <person name="Albersmeier A."/>
            <person name="Kalinowski J."/>
            <person name="Ruckert C."/>
        </authorList>
    </citation>
    <scope>NUCLEOTIDE SEQUENCE</scope>
    <source>
        <strain evidence="1">JCM 4391</strain>
    </source>
</reference>
<keyword evidence="2" id="KW-1185">Reference proteome</keyword>
<sequence>MNIPRPPHVSDAIAHLVGIARDWPLLAEMLTTHHGGPFPPAARMSDYLRQLDDLDAEETEAACRRKTADRAADLTAIPLGARPVPIRLSILDTQRTVEKALLALADQVAADTHRAPLPVRPSSFAASTPRHWRQQHRVSRNAPTAALWLQARLLETPALSEIRVQQITFVAAGAAHRIDRALNLARLQTPLNRPCPQCAAPDGLFIEGGDGTEPAVWCAHCSWRRTAPA</sequence>
<proteinExistence type="predicted"/>
<protein>
    <submittedName>
        <fullName evidence="1">Uncharacterized protein</fullName>
    </submittedName>
</protein>
<organism evidence="1 2">
    <name type="scientific">Streptomyces lavendofoliae</name>
    <dbReference type="NCBI Taxonomy" id="67314"/>
    <lineage>
        <taxon>Bacteria</taxon>
        <taxon>Bacillati</taxon>
        <taxon>Actinomycetota</taxon>
        <taxon>Actinomycetes</taxon>
        <taxon>Kitasatosporales</taxon>
        <taxon>Streptomycetaceae</taxon>
        <taxon>Streptomyces</taxon>
    </lineage>
</organism>
<evidence type="ECO:0000313" key="2">
    <source>
        <dbReference type="Proteomes" id="UP000636661"/>
    </source>
</evidence>